<keyword evidence="2" id="KW-1133">Transmembrane helix</keyword>
<feature type="transmembrane region" description="Helical" evidence="2">
    <location>
        <begin position="12"/>
        <end position="32"/>
    </location>
</feature>
<keyword evidence="2" id="KW-0472">Membrane</keyword>
<dbReference type="SUPFAM" id="SSF55785">
    <property type="entry name" value="PYP-like sensor domain (PAS domain)"/>
    <property type="match status" value="1"/>
</dbReference>
<accession>A0A7W6R9W4</accession>
<dbReference type="SMART" id="SM00091">
    <property type="entry name" value="PAS"/>
    <property type="match status" value="1"/>
</dbReference>
<evidence type="ECO:0000256" key="2">
    <source>
        <dbReference type="SAM" id="Phobius"/>
    </source>
</evidence>
<dbReference type="RefSeq" id="WP_184042124.1">
    <property type="nucleotide sequence ID" value="NZ_JACIGK010000001.1"/>
</dbReference>
<keyword evidence="5" id="KW-1185">Reference proteome</keyword>
<name>A0A7W6R9W4_9PROT</name>
<protein>
    <submittedName>
        <fullName evidence="4">PAS domain-containing protein</fullName>
    </submittedName>
</protein>
<dbReference type="InterPro" id="IPR038188">
    <property type="entry name" value="TorS_sensor_sf"/>
</dbReference>
<dbReference type="AlphaFoldDB" id="A0A7W6R9W4"/>
<feature type="compositionally biased region" description="Polar residues" evidence="1">
    <location>
        <begin position="573"/>
        <end position="582"/>
    </location>
</feature>
<reference evidence="4 5" key="1">
    <citation type="submission" date="2020-08" db="EMBL/GenBank/DDBJ databases">
        <title>Genome sequencing of Purple Non-Sulfur Bacteria from various extreme environments.</title>
        <authorList>
            <person name="Mayer M."/>
        </authorList>
    </citation>
    <scope>NUCLEOTIDE SEQUENCE [LARGE SCALE GENOMIC DNA]</scope>
    <source>
        <strain evidence="4 5">JA131</strain>
    </source>
</reference>
<gene>
    <name evidence="4" type="ORF">GGD89_000086</name>
</gene>
<dbReference type="Gene3D" id="1.20.58.920">
    <property type="match status" value="1"/>
</dbReference>
<sequence>MPPRPRLALRLAATHGLLAFLIVLLVGGFLLAQDRWRRDRQDLLDESIPRFSDMLAISRLGDVLAETAGTLATARDRAERTRAVASMAEARAALAARLSDLNGTRLEPATRERLRAALTDMGAALDSLDGLVSRRFDLRDATARATARLAILGDLLPDLERDLLAGRTPEGLPAFLLLRDPVKPAGPSGGRQAAAIRGWARNAQVAVGMMLAATGAASPSDLEYLSLRADESLRRAASAIRRSGRSVIPLLEALQAELTALAVGAEGRDGVVRLSQQRLGVEQNTPAVLVRGRQASDRLTAAVAQVIADLEQTQAVRRAGLEREALLWRGGAVTVVAVGLGVTLFGLWQVWRALVVRLRALVRATRAAGDATPLALPPGADRTDELGALIRAVAALDAERRRVDRARHDGDVQGRLLLAATPVALVLLGGDGRVEGLNAAAQRLFGQDEAALLGRALEALFDEDTTARLRRRLDHACDSRTSDTRMSDTGTSDTGTSDTGTSNTGGEGGDPAPLAGLGRHADGRRLPLALSLVAAPRPDGLAVVLVAQPREVAPPEPGPPALAKADDDRDPTRSSATTHDAS</sequence>
<dbReference type="Gene3D" id="3.30.450.20">
    <property type="entry name" value="PAS domain"/>
    <property type="match status" value="1"/>
</dbReference>
<dbReference type="InterPro" id="IPR035965">
    <property type="entry name" value="PAS-like_dom_sf"/>
</dbReference>
<organism evidence="4 5">
    <name type="scientific">Roseospira visakhapatnamensis</name>
    <dbReference type="NCBI Taxonomy" id="390880"/>
    <lineage>
        <taxon>Bacteria</taxon>
        <taxon>Pseudomonadati</taxon>
        <taxon>Pseudomonadota</taxon>
        <taxon>Alphaproteobacteria</taxon>
        <taxon>Rhodospirillales</taxon>
        <taxon>Rhodospirillaceae</taxon>
        <taxon>Roseospira</taxon>
    </lineage>
</organism>
<evidence type="ECO:0000259" key="3">
    <source>
        <dbReference type="PROSITE" id="PS50112"/>
    </source>
</evidence>
<dbReference type="NCBIfam" id="TIGR00229">
    <property type="entry name" value="sensory_box"/>
    <property type="match status" value="1"/>
</dbReference>
<feature type="compositionally biased region" description="Basic and acidic residues" evidence="1">
    <location>
        <begin position="477"/>
        <end position="486"/>
    </location>
</feature>
<comment type="caution">
    <text evidence="4">The sequence shown here is derived from an EMBL/GenBank/DDBJ whole genome shotgun (WGS) entry which is preliminary data.</text>
</comment>
<feature type="domain" description="PAS" evidence="3">
    <location>
        <begin position="415"/>
        <end position="480"/>
    </location>
</feature>
<evidence type="ECO:0000313" key="5">
    <source>
        <dbReference type="Proteomes" id="UP000554286"/>
    </source>
</evidence>
<keyword evidence="2" id="KW-0812">Transmembrane</keyword>
<dbReference type="InterPro" id="IPR013656">
    <property type="entry name" value="PAS_4"/>
</dbReference>
<dbReference type="CDD" id="cd00130">
    <property type="entry name" value="PAS"/>
    <property type="match status" value="1"/>
</dbReference>
<dbReference type="Pfam" id="PF08448">
    <property type="entry name" value="PAS_4"/>
    <property type="match status" value="1"/>
</dbReference>
<evidence type="ECO:0000313" key="4">
    <source>
        <dbReference type="EMBL" id="MBB4264480.1"/>
    </source>
</evidence>
<dbReference type="InterPro" id="IPR000014">
    <property type="entry name" value="PAS"/>
</dbReference>
<feature type="region of interest" description="Disordered" evidence="1">
    <location>
        <begin position="477"/>
        <end position="520"/>
    </location>
</feature>
<dbReference type="PROSITE" id="PS50112">
    <property type="entry name" value="PAS"/>
    <property type="match status" value="1"/>
</dbReference>
<dbReference type="EMBL" id="JACIGK010000001">
    <property type="protein sequence ID" value="MBB4264480.1"/>
    <property type="molecule type" value="Genomic_DNA"/>
</dbReference>
<dbReference type="Proteomes" id="UP000554286">
    <property type="component" value="Unassembled WGS sequence"/>
</dbReference>
<feature type="region of interest" description="Disordered" evidence="1">
    <location>
        <begin position="548"/>
        <end position="582"/>
    </location>
</feature>
<feature type="compositionally biased region" description="Low complexity" evidence="1">
    <location>
        <begin position="487"/>
        <end position="502"/>
    </location>
</feature>
<evidence type="ECO:0000256" key="1">
    <source>
        <dbReference type="SAM" id="MobiDB-lite"/>
    </source>
</evidence>
<proteinExistence type="predicted"/>
<feature type="transmembrane region" description="Helical" evidence="2">
    <location>
        <begin position="326"/>
        <end position="351"/>
    </location>
</feature>